<dbReference type="Gene3D" id="3.20.20.70">
    <property type="entry name" value="Aldolase class I"/>
    <property type="match status" value="1"/>
</dbReference>
<evidence type="ECO:0000313" key="14">
    <source>
        <dbReference type="EMBL" id="SFC39325.1"/>
    </source>
</evidence>
<feature type="site" description="Interacts with tRNA" evidence="9">
    <location>
        <position position="100"/>
    </location>
</feature>
<feature type="site" description="Interacts with tRNA; defines subfamily-specific binding signature" evidence="9">
    <location>
        <position position="306"/>
    </location>
</feature>
<feature type="binding site" evidence="9">
    <location>
        <begin position="205"/>
        <end position="207"/>
    </location>
    <ligand>
        <name>FMN</name>
        <dbReference type="ChEBI" id="CHEBI:58210"/>
    </ligand>
</feature>
<evidence type="ECO:0000256" key="2">
    <source>
        <dbReference type="ARBA" id="ARBA00022555"/>
    </source>
</evidence>
<feature type="binding site" evidence="9 12">
    <location>
        <position position="145"/>
    </location>
    <ligand>
        <name>FMN</name>
        <dbReference type="ChEBI" id="CHEBI:58210"/>
    </ligand>
</feature>
<evidence type="ECO:0000256" key="4">
    <source>
        <dbReference type="ARBA" id="ARBA00022643"/>
    </source>
</evidence>
<feature type="site" description="Interacts with tRNA; defines subfamily-specific binding signature" evidence="9">
    <location>
        <position position="282"/>
    </location>
</feature>
<dbReference type="GO" id="GO:0102262">
    <property type="term" value="F:tRNA-dihydrouridine16 synthase activity"/>
    <property type="evidence" value="ECO:0007669"/>
    <property type="project" value="RHEA"/>
</dbReference>
<dbReference type="HAMAP" id="MF_02043">
    <property type="entry name" value="DusC_subfam"/>
    <property type="match status" value="1"/>
</dbReference>
<feature type="domain" description="DUS-like FMN-binding" evidence="13">
    <location>
        <begin position="10"/>
        <end position="252"/>
    </location>
</feature>
<dbReference type="InterPro" id="IPR001269">
    <property type="entry name" value="DUS_fam"/>
</dbReference>
<feature type="binding site" evidence="9 12">
    <location>
        <position position="73"/>
    </location>
    <ligand>
        <name>FMN</name>
        <dbReference type="ChEBI" id="CHEBI:58210"/>
    </ligand>
</feature>
<evidence type="ECO:0000256" key="10">
    <source>
        <dbReference type="PIRNR" id="PIRNR006621"/>
    </source>
</evidence>
<dbReference type="PANTHER" id="PTHR11082">
    <property type="entry name" value="TRNA-DIHYDROURIDINE SYNTHASE"/>
    <property type="match status" value="1"/>
</dbReference>
<comment type="similarity">
    <text evidence="10">Belongs to the dus family.</text>
</comment>
<dbReference type="CDD" id="cd02801">
    <property type="entry name" value="DUS_like_FMN"/>
    <property type="match status" value="1"/>
</dbReference>
<sequence length="333" mass="36216">MSVQEPCVALAPMEGVLEVTARNLLTRQGGWDFCVTEFVRVSHERLPPKVFHRICPELKSDSVTPSGVPVHLQLLGSDPESMAVNAGVAVKAGAQVVDLNFGCPAKIVNRHGGGARLLTEPNRVQAVAAAVVEALKPQGIPVTAKMRLGYEDAELALDNALALEEAGVTQLVVHARTKTQGYKPPAHWEKIAALAERLAIPVLANGEIWTLEDYQRCVAASGVRDVMLGRTALADPWLASHIKAASQGEEVKATCFEDLPALMLEWVAGAGQIYPEKVRNMRIKQWLVMLMPRWGEPARQLFEACKRLQTEAEISDLLQARLDDAAVPRAHAL</sequence>
<dbReference type="PROSITE" id="PS01136">
    <property type="entry name" value="UPF0034"/>
    <property type="match status" value="1"/>
</dbReference>
<dbReference type="Pfam" id="PF01207">
    <property type="entry name" value="Dus"/>
    <property type="match status" value="1"/>
</dbReference>
<evidence type="ECO:0000256" key="6">
    <source>
        <dbReference type="ARBA" id="ARBA00022857"/>
    </source>
</evidence>
<comment type="catalytic activity">
    <reaction evidence="9">
        <text>5,6-dihydrouridine(16) in tRNA + NADP(+) = uridine(16) in tRNA + NADPH + H(+)</text>
        <dbReference type="Rhea" id="RHEA:53376"/>
        <dbReference type="Rhea" id="RHEA-COMP:13543"/>
        <dbReference type="Rhea" id="RHEA-COMP:13544"/>
        <dbReference type="ChEBI" id="CHEBI:15378"/>
        <dbReference type="ChEBI" id="CHEBI:57783"/>
        <dbReference type="ChEBI" id="CHEBI:58349"/>
        <dbReference type="ChEBI" id="CHEBI:65315"/>
        <dbReference type="ChEBI" id="CHEBI:74443"/>
    </reaction>
</comment>
<evidence type="ECO:0000256" key="11">
    <source>
        <dbReference type="PIRSR" id="PIRSR006621-1"/>
    </source>
</evidence>
<evidence type="ECO:0000256" key="9">
    <source>
        <dbReference type="HAMAP-Rule" id="MF_02043"/>
    </source>
</evidence>
<comment type="function">
    <text evidence="9">Catalyzes the synthesis of 5,6-dihydrouridine (D), a modified base found in the D-loop of most tRNAs, via the reduction of the C5-C6 double bond in target uridines. Specifically modifies U16 in tRNAs.</text>
</comment>
<keyword evidence="12" id="KW-0547">Nucleotide-binding</keyword>
<protein>
    <recommendedName>
        <fullName evidence="9">tRNA-dihydrouridine(16) synthase</fullName>
        <ecNumber evidence="9">1.3.1.-</ecNumber>
    </recommendedName>
    <alternativeName>
        <fullName evidence="9">U16-specific dihydrouridine synthase</fullName>
        <shortName evidence="9">U16-specific Dus</shortName>
    </alternativeName>
    <alternativeName>
        <fullName evidence="9">tRNA-dihydrouridine synthase C</fullName>
    </alternativeName>
</protein>
<reference evidence="14 15" key="1">
    <citation type="submission" date="2016-10" db="EMBL/GenBank/DDBJ databases">
        <authorList>
            <person name="de Groot N.N."/>
        </authorList>
    </citation>
    <scope>NUCLEOTIDE SEQUENCE [LARGE SCALE GENOMIC DNA]</scope>
    <source>
        <strain evidence="14 15">DSM 18438</strain>
    </source>
</reference>
<evidence type="ECO:0000259" key="13">
    <source>
        <dbReference type="Pfam" id="PF01207"/>
    </source>
</evidence>
<dbReference type="InterPro" id="IPR035587">
    <property type="entry name" value="DUS-like_FMN-bd"/>
</dbReference>
<comment type="cofactor">
    <cofactor evidence="1 9 10 12">
        <name>FMN</name>
        <dbReference type="ChEBI" id="CHEBI:58210"/>
    </cofactor>
</comment>
<feature type="site" description="Interacts with tRNA" evidence="9">
    <location>
        <position position="182"/>
    </location>
</feature>
<feature type="binding site" evidence="12">
    <location>
        <position position="174"/>
    </location>
    <ligand>
        <name>FMN</name>
        <dbReference type="ChEBI" id="CHEBI:58210"/>
    </ligand>
</feature>
<feature type="binding site" evidence="9 12">
    <location>
        <begin position="229"/>
        <end position="230"/>
    </location>
    <ligand>
        <name>FMN</name>
        <dbReference type="ChEBI" id="CHEBI:58210"/>
    </ligand>
</feature>
<keyword evidence="3 9" id="KW-0285">Flavoprotein</keyword>
<dbReference type="InterPro" id="IPR032886">
    <property type="entry name" value="DusC"/>
</dbReference>
<comment type="catalytic activity">
    <reaction evidence="9">
        <text>5,6-dihydrouridine(16) in tRNA + NAD(+) = uridine(16) in tRNA + NADH + H(+)</text>
        <dbReference type="Rhea" id="RHEA:53380"/>
        <dbReference type="Rhea" id="RHEA-COMP:13543"/>
        <dbReference type="Rhea" id="RHEA-COMP:13544"/>
        <dbReference type="ChEBI" id="CHEBI:15378"/>
        <dbReference type="ChEBI" id="CHEBI:57540"/>
        <dbReference type="ChEBI" id="CHEBI:57945"/>
        <dbReference type="ChEBI" id="CHEBI:65315"/>
        <dbReference type="ChEBI" id="CHEBI:74443"/>
    </reaction>
</comment>
<keyword evidence="2 9" id="KW-0820">tRNA-binding</keyword>
<evidence type="ECO:0000256" key="12">
    <source>
        <dbReference type="PIRSR" id="PIRSR006621-2"/>
    </source>
</evidence>
<keyword evidence="5 9" id="KW-0819">tRNA processing</keyword>
<evidence type="ECO:0000313" key="15">
    <source>
        <dbReference type="Proteomes" id="UP000199058"/>
    </source>
</evidence>
<dbReference type="EMBL" id="FOLH01000005">
    <property type="protein sequence ID" value="SFC39325.1"/>
    <property type="molecule type" value="Genomic_DNA"/>
</dbReference>
<dbReference type="AlphaFoldDB" id="A0A1I1ISZ5"/>
<keyword evidence="6 9" id="KW-0521">NADP</keyword>
<feature type="site" description="Interacts with tRNA; defines subfamily-specific binding signature" evidence="9">
    <location>
        <position position="40"/>
    </location>
</feature>
<dbReference type="RefSeq" id="WP_245751761.1">
    <property type="nucleotide sequence ID" value="NZ_FOLH01000005.1"/>
</dbReference>
<accession>A0A1I1ISZ5</accession>
<organism evidence="14 15">
    <name type="scientific">Marinospirillum celere</name>
    <dbReference type="NCBI Taxonomy" id="1122252"/>
    <lineage>
        <taxon>Bacteria</taxon>
        <taxon>Pseudomonadati</taxon>
        <taxon>Pseudomonadota</taxon>
        <taxon>Gammaproteobacteria</taxon>
        <taxon>Oceanospirillales</taxon>
        <taxon>Oceanospirillaceae</taxon>
        <taxon>Marinospirillum</taxon>
    </lineage>
</organism>
<evidence type="ECO:0000256" key="7">
    <source>
        <dbReference type="ARBA" id="ARBA00022884"/>
    </source>
</evidence>
<evidence type="ECO:0000256" key="3">
    <source>
        <dbReference type="ARBA" id="ARBA00022630"/>
    </source>
</evidence>
<dbReference type="EC" id="1.3.1.-" evidence="9"/>
<evidence type="ECO:0000256" key="1">
    <source>
        <dbReference type="ARBA" id="ARBA00001917"/>
    </source>
</evidence>
<feature type="active site" description="Proton donor" evidence="9 11">
    <location>
        <position position="103"/>
    </location>
</feature>
<dbReference type="GO" id="GO:0000049">
    <property type="term" value="F:tRNA binding"/>
    <property type="evidence" value="ECO:0007669"/>
    <property type="project" value="UniProtKB-UniRule"/>
</dbReference>
<dbReference type="InterPro" id="IPR018517">
    <property type="entry name" value="tRNA_hU_synthase_CS"/>
</dbReference>
<dbReference type="STRING" id="1122252.SAMN05660443_2493"/>
<proteinExistence type="inferred from homology"/>
<gene>
    <name evidence="9" type="primary">dusC</name>
    <name evidence="14" type="ORF">SAMN05660443_2493</name>
</gene>
<comment type="similarity">
    <text evidence="9">Belongs to the Dus family. DusC subfamily.</text>
</comment>
<dbReference type="GO" id="GO:0010181">
    <property type="term" value="F:FMN binding"/>
    <property type="evidence" value="ECO:0007669"/>
    <property type="project" value="UniProtKB-UniRule"/>
</dbReference>
<evidence type="ECO:0000256" key="8">
    <source>
        <dbReference type="ARBA" id="ARBA00023002"/>
    </source>
</evidence>
<dbReference type="PIRSF" id="PIRSF006621">
    <property type="entry name" value="Dus"/>
    <property type="match status" value="1"/>
</dbReference>
<dbReference type="Proteomes" id="UP000199058">
    <property type="component" value="Unassembled WGS sequence"/>
</dbReference>
<feature type="site" description="Interacts with tRNA; defines subfamily-specific binding signature" evidence="9">
    <location>
        <position position="284"/>
    </location>
</feature>
<dbReference type="Gene3D" id="1.20.225.30">
    <property type="entry name" value="Dihydrouridine synthase, C-terminal recognition domain"/>
    <property type="match status" value="1"/>
</dbReference>
<dbReference type="InterPro" id="IPR042270">
    <property type="entry name" value="DusC_C"/>
</dbReference>
<comment type="caution">
    <text evidence="9">Lacks conserved residue(s) required for the propagation of feature annotation.</text>
</comment>
<dbReference type="GO" id="GO:0050660">
    <property type="term" value="F:flavin adenine dinucleotide binding"/>
    <property type="evidence" value="ECO:0007669"/>
    <property type="project" value="InterPro"/>
</dbReference>
<keyword evidence="15" id="KW-1185">Reference proteome</keyword>
<dbReference type="SUPFAM" id="SSF51395">
    <property type="entry name" value="FMN-linked oxidoreductases"/>
    <property type="match status" value="1"/>
</dbReference>
<keyword evidence="7 9" id="KW-0694">RNA-binding</keyword>
<name>A0A1I1ISZ5_9GAMM</name>
<keyword evidence="4 9" id="KW-0288">FMN</keyword>
<keyword evidence="8 9" id="KW-0560">Oxidoreductase</keyword>
<dbReference type="InterPro" id="IPR013785">
    <property type="entry name" value="Aldolase_TIM"/>
</dbReference>
<evidence type="ECO:0000256" key="5">
    <source>
        <dbReference type="ARBA" id="ARBA00022694"/>
    </source>
</evidence>
<dbReference type="PANTHER" id="PTHR11082:SF26">
    <property type="entry name" value="TRNA-DIHYDROURIDINE(16) SYNTHASE"/>
    <property type="match status" value="1"/>
</dbReference>